<proteinExistence type="predicted"/>
<feature type="transmembrane region" description="Helical" evidence="6">
    <location>
        <begin position="214"/>
        <end position="234"/>
    </location>
</feature>
<dbReference type="PANTHER" id="PTHR42770">
    <property type="entry name" value="AMINO ACID TRANSPORTER-RELATED"/>
    <property type="match status" value="1"/>
</dbReference>
<dbReference type="GO" id="GO:0022857">
    <property type="term" value="F:transmembrane transporter activity"/>
    <property type="evidence" value="ECO:0007669"/>
    <property type="project" value="InterPro"/>
</dbReference>
<dbReference type="AlphaFoldDB" id="A0A2S5RD20"/>
<protein>
    <recommendedName>
        <fullName evidence="9">Amino acid permease</fullName>
    </recommendedName>
</protein>
<feature type="transmembrane region" description="Helical" evidence="6">
    <location>
        <begin position="135"/>
        <end position="156"/>
    </location>
</feature>
<organism evidence="7 8">
    <name type="scientific">Williamsoniiplasma lucivorax</name>
    <dbReference type="NCBI Taxonomy" id="209274"/>
    <lineage>
        <taxon>Bacteria</taxon>
        <taxon>Bacillati</taxon>
        <taxon>Mycoplasmatota</taxon>
        <taxon>Mollicutes</taxon>
        <taxon>Entomoplasmatales</taxon>
        <taxon>Williamsoniiplasma</taxon>
    </lineage>
</organism>
<evidence type="ECO:0000256" key="2">
    <source>
        <dbReference type="ARBA" id="ARBA00022475"/>
    </source>
</evidence>
<dbReference type="PIRSF" id="PIRSF006060">
    <property type="entry name" value="AA_transporter"/>
    <property type="match status" value="1"/>
</dbReference>
<dbReference type="PANTHER" id="PTHR42770:SF7">
    <property type="entry name" value="MEMBRANE PROTEIN"/>
    <property type="match status" value="1"/>
</dbReference>
<dbReference type="GO" id="GO:0005886">
    <property type="term" value="C:plasma membrane"/>
    <property type="evidence" value="ECO:0007669"/>
    <property type="project" value="UniProtKB-SubCell"/>
</dbReference>
<sequence>MMKNKKRLFEFLTIFTAVVGTMVGAGIYVKNDNGNGHVLGNVQNPIMAIILWGIMAVVLVFTIIVFLEIASSTTKDGNGTLANWARKFWNRRIASGVSIFFTFIYLPMNYAFFSTLIVQYLMQAAGVELNLTQKYILYLIVPAIFILFMGAINSYARTVGKHIQIFGTFFKFIPLFLVFVAFIVPDTTWGVLFGTHQDIGTGNSWSTSFENLNGVKVLSGFAPILFAFNGFIYAANMQSETEHRDVVAKGILFGVLFTGIFYVLIAFALFTGSKDGSVVSFFTYLFSGFNDLATVSSTTKNMAVLFSNLILVSVTFLGVNSYTLTGTNNIYTDTQKGILWSNSKFIRRAHAGMIQAGIGLIYLFVWIPVSLAKGQQPGYMLDQMSNFGATICFTIYTMLVVLAMVNRKTNKVEVSKMKNGLFWISAIIATTMLSLIIAFQIYDYFSSSEIIKPIMAGVVLGVFVVVWITNEILICKKPINLEQIELLKIKSEAKESIIIKRRRKEVK</sequence>
<evidence type="ECO:0000256" key="1">
    <source>
        <dbReference type="ARBA" id="ARBA00004651"/>
    </source>
</evidence>
<feature type="transmembrane region" description="Helical" evidence="6">
    <location>
        <begin position="421"/>
        <end position="442"/>
    </location>
</feature>
<keyword evidence="8" id="KW-1185">Reference proteome</keyword>
<feature type="transmembrane region" description="Helical" evidence="6">
    <location>
        <begin position="93"/>
        <end position="115"/>
    </location>
</feature>
<dbReference type="InterPro" id="IPR050367">
    <property type="entry name" value="APC_superfamily"/>
</dbReference>
<evidence type="ECO:0000256" key="3">
    <source>
        <dbReference type="ARBA" id="ARBA00022692"/>
    </source>
</evidence>
<evidence type="ECO:0000256" key="4">
    <source>
        <dbReference type="ARBA" id="ARBA00022989"/>
    </source>
</evidence>
<name>A0A2S5RD20_9MOLU</name>
<dbReference type="STRING" id="1399797.GCA_000518285_00428"/>
<evidence type="ECO:0000256" key="5">
    <source>
        <dbReference type="ARBA" id="ARBA00023136"/>
    </source>
</evidence>
<feature type="transmembrane region" description="Helical" evidence="6">
    <location>
        <begin position="345"/>
        <end position="367"/>
    </location>
</feature>
<feature type="transmembrane region" description="Helical" evidence="6">
    <location>
        <begin position="12"/>
        <end position="29"/>
    </location>
</feature>
<dbReference type="Proteomes" id="UP000237865">
    <property type="component" value="Unassembled WGS sequence"/>
</dbReference>
<dbReference type="Pfam" id="PF13520">
    <property type="entry name" value="AA_permease_2"/>
    <property type="match status" value="1"/>
</dbReference>
<keyword evidence="2" id="KW-1003">Cell membrane</keyword>
<evidence type="ECO:0000313" key="7">
    <source>
        <dbReference type="EMBL" id="PPE05229.1"/>
    </source>
</evidence>
<feature type="transmembrane region" description="Helical" evidence="6">
    <location>
        <begin position="454"/>
        <end position="474"/>
    </location>
</feature>
<evidence type="ECO:0008006" key="9">
    <source>
        <dbReference type="Google" id="ProtNLM"/>
    </source>
</evidence>
<feature type="transmembrane region" description="Helical" evidence="6">
    <location>
        <begin position="246"/>
        <end position="270"/>
    </location>
</feature>
<keyword evidence="3 6" id="KW-0812">Transmembrane</keyword>
<evidence type="ECO:0000256" key="6">
    <source>
        <dbReference type="SAM" id="Phobius"/>
    </source>
</evidence>
<dbReference type="InterPro" id="IPR002293">
    <property type="entry name" value="AA/rel_permease1"/>
</dbReference>
<dbReference type="EMBL" id="PHNE01000004">
    <property type="protein sequence ID" value="PPE05229.1"/>
    <property type="molecule type" value="Genomic_DNA"/>
</dbReference>
<evidence type="ECO:0000313" key="8">
    <source>
        <dbReference type="Proteomes" id="UP000237865"/>
    </source>
</evidence>
<feature type="transmembrane region" description="Helical" evidence="6">
    <location>
        <begin position="49"/>
        <end position="72"/>
    </location>
</feature>
<feature type="transmembrane region" description="Helical" evidence="6">
    <location>
        <begin position="302"/>
        <end position="324"/>
    </location>
</feature>
<gene>
    <name evidence="7" type="ORF">ELUCI_v1c07650</name>
</gene>
<feature type="transmembrane region" description="Helical" evidence="6">
    <location>
        <begin position="163"/>
        <end position="184"/>
    </location>
</feature>
<comment type="caution">
    <text evidence="7">The sequence shown here is derived from an EMBL/GenBank/DDBJ whole genome shotgun (WGS) entry which is preliminary data.</text>
</comment>
<accession>A0A2S5RD20</accession>
<comment type="subcellular location">
    <subcellularLocation>
        <location evidence="1">Cell membrane</location>
        <topology evidence="1">Multi-pass membrane protein</topology>
    </subcellularLocation>
</comment>
<feature type="transmembrane region" description="Helical" evidence="6">
    <location>
        <begin position="387"/>
        <end position="405"/>
    </location>
</feature>
<reference evidence="7 8" key="1">
    <citation type="submission" date="2017-11" db="EMBL/GenBank/DDBJ databases">
        <title>Genome sequence of Entomoplasma lucivorax PIPN-2 (ATCC 49196).</title>
        <authorList>
            <person name="Lo W.-S."/>
            <person name="Gasparich G.E."/>
            <person name="Kuo C.-H."/>
        </authorList>
    </citation>
    <scope>NUCLEOTIDE SEQUENCE [LARGE SCALE GENOMIC DNA]</scope>
    <source>
        <strain evidence="7 8">PIPN-2</strain>
    </source>
</reference>
<keyword evidence="4 6" id="KW-1133">Transmembrane helix</keyword>
<dbReference type="Gene3D" id="1.20.1740.10">
    <property type="entry name" value="Amino acid/polyamine transporter I"/>
    <property type="match status" value="1"/>
</dbReference>
<keyword evidence="5 6" id="KW-0472">Membrane</keyword>